<evidence type="ECO:0000256" key="4">
    <source>
        <dbReference type="ARBA" id="ARBA00022695"/>
    </source>
</evidence>
<keyword evidence="3 6" id="KW-0808">Transferase</keyword>
<comment type="caution">
    <text evidence="6">Lacks conserved residue(s) required for the propagation of feature annotation.</text>
</comment>
<evidence type="ECO:0000313" key="9">
    <source>
        <dbReference type="Proteomes" id="UP000029507"/>
    </source>
</evidence>
<dbReference type="AlphaFoldDB" id="A0A089N2U5"/>
<accession>A0A089N2U5</accession>
<dbReference type="RefSeq" id="WP_038694497.1">
    <property type="nucleotide sequence ID" value="NZ_CP009286.1"/>
</dbReference>
<evidence type="ECO:0000256" key="6">
    <source>
        <dbReference type="PROSITE-ProRule" id="PRU01362"/>
    </source>
</evidence>
<evidence type="ECO:0000256" key="2">
    <source>
        <dbReference type="ARBA" id="ARBA00022676"/>
    </source>
</evidence>
<reference evidence="8 9" key="1">
    <citation type="submission" date="2014-08" db="EMBL/GenBank/DDBJ databases">
        <title>Comparative genomics of the Paenibacillus odorifer group.</title>
        <authorList>
            <person name="den Bakker H.C."/>
            <person name="Tsai Y.-C."/>
            <person name="Martin N."/>
            <person name="Korlach J."/>
            <person name="Wiedmann M."/>
        </authorList>
    </citation>
    <scope>NUCLEOTIDE SEQUENCE [LARGE SCALE GENOMIC DNA]</scope>
    <source>
        <strain evidence="8 9">DSM 14472</strain>
    </source>
</reference>
<evidence type="ECO:0000256" key="3">
    <source>
        <dbReference type="ARBA" id="ARBA00022679"/>
    </source>
</evidence>
<feature type="active site" description="Proton acceptor" evidence="6">
    <location>
        <position position="51"/>
    </location>
</feature>
<protein>
    <recommendedName>
        <fullName evidence="7">DarT domain-containing protein</fullName>
    </recommendedName>
</protein>
<gene>
    <name evidence="8" type="ORF">PSTEL_07900</name>
</gene>
<feature type="binding site" evidence="6">
    <location>
        <position position="51"/>
    </location>
    <ligand>
        <name>NAD(+)</name>
        <dbReference type="ChEBI" id="CHEBI:57540"/>
    </ligand>
</feature>
<evidence type="ECO:0000313" key="8">
    <source>
        <dbReference type="EMBL" id="AIQ63034.1"/>
    </source>
</evidence>
<proteinExistence type="inferred from homology"/>
<dbReference type="InterPro" id="IPR029494">
    <property type="entry name" value="DarT"/>
</dbReference>
<dbReference type="OrthoDB" id="9813972at2"/>
<dbReference type="GO" id="GO:0016779">
    <property type="term" value="F:nucleotidyltransferase activity"/>
    <property type="evidence" value="ECO:0007669"/>
    <property type="project" value="UniProtKB-UniRule"/>
</dbReference>
<sequence length="211" mass="24810">MVPNPTFIYHITSIGNLHSILNNNGLVCINQLHEHESSFVNIAYEQIQSRRSEKQVPIHPYGNLHDYVPFYFAPRSPMLYTINQGNVPQYQGGQNQIIYLVSTVQQVLSEKIPFVFTDGHAIMSYSEFYNDPVDLEQIDWGIMRSQYWYDTTEYPDRKRKRQAEFLAFEFFPIDSILEIGAINETYKGEALKILRNNSINIPVEVRREWYY</sequence>
<dbReference type="HOGENOM" id="CLU_113641_0_0_9"/>
<keyword evidence="2 6" id="KW-0328">Glycosyltransferase</keyword>
<dbReference type="Proteomes" id="UP000029507">
    <property type="component" value="Chromosome"/>
</dbReference>
<name>A0A089N2U5_9BACL</name>
<comment type="catalytic activity">
    <reaction evidence="6">
        <text>a thymidine in DNA + NAD(+) = an N-(ADP-alpha-D-ribosyl)-thymidine in DNA + nicotinamide + H(+)</text>
        <dbReference type="Rhea" id="RHEA:71651"/>
        <dbReference type="Rhea" id="RHEA-COMP:13556"/>
        <dbReference type="Rhea" id="RHEA-COMP:18051"/>
        <dbReference type="ChEBI" id="CHEBI:15378"/>
        <dbReference type="ChEBI" id="CHEBI:17154"/>
        <dbReference type="ChEBI" id="CHEBI:57540"/>
        <dbReference type="ChEBI" id="CHEBI:137386"/>
        <dbReference type="ChEBI" id="CHEBI:191199"/>
    </reaction>
</comment>
<evidence type="ECO:0000256" key="5">
    <source>
        <dbReference type="ARBA" id="ARBA00023125"/>
    </source>
</evidence>
<dbReference type="PROSITE" id="PS52018">
    <property type="entry name" value="DART"/>
    <property type="match status" value="1"/>
</dbReference>
<dbReference type="GO" id="GO:0016757">
    <property type="term" value="F:glycosyltransferase activity"/>
    <property type="evidence" value="ECO:0007669"/>
    <property type="project" value="UniProtKB-UniRule"/>
</dbReference>
<organism evidence="8 9">
    <name type="scientific">Paenibacillus stellifer</name>
    <dbReference type="NCBI Taxonomy" id="169760"/>
    <lineage>
        <taxon>Bacteria</taxon>
        <taxon>Bacillati</taxon>
        <taxon>Bacillota</taxon>
        <taxon>Bacilli</taxon>
        <taxon>Bacillales</taxon>
        <taxon>Paenibacillaceae</taxon>
        <taxon>Paenibacillus</taxon>
    </lineage>
</organism>
<dbReference type="EMBL" id="CP009286">
    <property type="protein sequence ID" value="AIQ63034.1"/>
    <property type="molecule type" value="Genomic_DNA"/>
</dbReference>
<dbReference type="Pfam" id="PF14487">
    <property type="entry name" value="DarT"/>
    <property type="match status" value="1"/>
</dbReference>
<keyword evidence="1 6" id="KW-1277">Toxin-antitoxin system</keyword>
<dbReference type="STRING" id="169760.PSTEL_07900"/>
<evidence type="ECO:0000256" key="1">
    <source>
        <dbReference type="ARBA" id="ARBA00022649"/>
    </source>
</evidence>
<feature type="domain" description="DarT" evidence="7">
    <location>
        <begin position="6"/>
        <end position="211"/>
    </location>
</feature>
<keyword evidence="9" id="KW-1185">Reference proteome</keyword>
<evidence type="ECO:0000259" key="7">
    <source>
        <dbReference type="PROSITE" id="PS52018"/>
    </source>
</evidence>
<dbReference type="GO" id="GO:0003677">
    <property type="term" value="F:DNA binding"/>
    <property type="evidence" value="ECO:0007669"/>
    <property type="project" value="UniProtKB-UniRule"/>
</dbReference>
<feature type="active site" evidence="6">
    <location>
        <position position="164"/>
    </location>
</feature>
<comment type="similarity">
    <text evidence="6">Belongs to the DarT ADP-ribosyltransferase family.</text>
</comment>
<feature type="binding site" evidence="6">
    <location>
        <begin position="10"/>
        <end position="12"/>
    </location>
    <ligand>
        <name>NAD(+)</name>
        <dbReference type="ChEBI" id="CHEBI:57540"/>
    </ligand>
</feature>
<dbReference type="KEGG" id="pste:PSTEL_07900"/>
<keyword evidence="4 6" id="KW-0548">Nucleotidyltransferase</keyword>
<keyword evidence="5 6" id="KW-0238">DNA-binding</keyword>